<dbReference type="OrthoDB" id="254495at2"/>
<protein>
    <submittedName>
        <fullName evidence="5">Outer membrane porin HofQ</fullName>
    </submittedName>
</protein>
<dbReference type="Proteomes" id="UP000324233">
    <property type="component" value="Chromosome"/>
</dbReference>
<keyword evidence="6" id="KW-1185">Reference proteome</keyword>
<dbReference type="GO" id="GO:0009306">
    <property type="term" value="P:protein secretion"/>
    <property type="evidence" value="ECO:0007669"/>
    <property type="project" value="InterPro"/>
</dbReference>
<dbReference type="InterPro" id="IPR051808">
    <property type="entry name" value="Type_IV_pilus_biogenesis"/>
</dbReference>
<evidence type="ECO:0000256" key="3">
    <source>
        <dbReference type="SAM" id="SignalP"/>
    </source>
</evidence>
<name>A0A5B9W973_9BACT</name>
<feature type="compositionally biased region" description="Gly residues" evidence="2">
    <location>
        <begin position="1088"/>
        <end position="1119"/>
    </location>
</feature>
<gene>
    <name evidence="5" type="ORF">OJF2_55620</name>
</gene>
<sequence length="1455" mass="150983" precursor="true">MGRLRSLTVILIFGSMGAATEGAFPGDAAPSPAASARRPAPVPPIKYLEAGARLYNSGDFDRAAKYLDAARLYRDELQSDEQATLDAYLKELAKVQGAASTAPAPAADPGVTKAAMPAPTAASPAPVGDVRSAGTDEPAIADPKQRARWLLHEAREQIAAGNPAGAEAKIAEAEAVDVKWGLFDDTPAKVRKDLKREFPNAASADVGKAAPSQPGDHKTAVAQLREARAALAKHQVDQAESIAAQVKGWNLSYGLFEDNPDKVIAAAHALRKRDRMRNVPAKELASTGVYDVLVQESRQLLKLGKLEEASAKAKQAQRMNVTPSLTADRAESVLFDIAEADARRKKAVASKSPAATMDPAVRQVSGESAGAPLLAAPDQDPAPAAAPAELVPADQPVADATKAEAPKVAAAPQPAPADAMPALDDQPHAAEPVAAAPAAGHASKGEQMLAEARALYASGNYPAARQLAEEAKAGKAGVDSQADELLAQVGMAEQRGAFTLYESALSAMRNGDNARARALLNEVASAGASLDENLRTKVEELLKKIPAADKANAPSGRAVVGDKAPIPDAEALAAQKLNAEVGTKIAEARRLQEIDPDKSIALYEQTMKAVKASGLSNSLTKPMVRRLEVALELARKDKVAFDVKMKDKSAKADIELKRLRYLEADNAKKARMKELMDKAQAAYAAGNLNEAETYAKRAGEIDPNEVAATMMAYKARMERRYKQDLDTRAAKENGAVTAFQEVDLASVADPEVQLNGIKYAKNFKDLTRERLRMNQKLEVKKDPKVLAIEAKLREPISMNFEQRPLSEAITFIQNYTGLNVVLDPKALSDEGLTSAAPVSLTVNNVSLKTALKLMLRPLGLVHKVDDEVLLITSPQATPNQMYAQTYYVGDLIMPASKAGDGQFTGALTTADNQSTQLLSSSTSGVVQGNGTDVSGVKKGERPNVDMTPLIQLISTSIAPGTWQVQNQAGQDISANYGLGGGFGGGGGLGGADDSRPPGAIIPFYLSISLIIRHTAEVHEQIADLLRQLRRLQDLQVSIEVRFITVTDNFFEQIGVDFDFSIQSDSVGKKSTWAIPNSAAQIIPVPGTPGNGTGTTGGGIGGTGGGVGGTGGTTGGGVGGTGGGTTGGIGGGGGGIGGGGGGLGGGGGGLGGGAGGGLGGGAGGGLGGGGGTTGGSTAQYLVNPFRDHALGSKLPITVGTQGGGLYNFSNNLQIPFTNTSGSLIAPTNAVAGAGATLGLAFLSDLEVYFFLTAAQGDTRTNVLQAPKVTTFNGAIATILNAELQYYIAALTPVVGPGSVAFLPQPQALLNGVFLSVTPVVSADRRYVRMTLSPNFQTVDGFTTIQVPAAVGGAGLGGSSAAINATIQLPQTNTTTVSTTVTVPDGGTVLLGGVKRLNEERREFGVPVLSKTPWIDRLFRNVGIGRISSSLMLMVTPRIIIIEEEEEKLGIPSTATF</sequence>
<dbReference type="EMBL" id="CP042997">
    <property type="protein sequence ID" value="QEH36977.1"/>
    <property type="molecule type" value="Genomic_DNA"/>
</dbReference>
<evidence type="ECO:0000313" key="6">
    <source>
        <dbReference type="Proteomes" id="UP000324233"/>
    </source>
</evidence>
<feature type="chain" id="PRO_5023016190" evidence="3">
    <location>
        <begin position="19"/>
        <end position="1455"/>
    </location>
</feature>
<feature type="region of interest" description="Disordered" evidence="2">
    <location>
        <begin position="100"/>
        <end position="137"/>
    </location>
</feature>
<dbReference type="PANTHER" id="PTHR30604:SF1">
    <property type="entry name" value="DNA UTILIZATION PROTEIN HOFQ"/>
    <property type="match status" value="1"/>
</dbReference>
<dbReference type="Pfam" id="PF00263">
    <property type="entry name" value="Secretin"/>
    <property type="match status" value="1"/>
</dbReference>
<feature type="compositionally biased region" description="Low complexity" evidence="2">
    <location>
        <begin position="919"/>
        <end position="928"/>
    </location>
</feature>
<accession>A0A5B9W973</accession>
<feature type="compositionally biased region" description="Low complexity" evidence="2">
    <location>
        <begin position="100"/>
        <end position="126"/>
    </location>
</feature>
<feature type="region of interest" description="Disordered" evidence="2">
    <location>
        <begin position="1083"/>
        <end position="1119"/>
    </location>
</feature>
<keyword evidence="3" id="KW-0732">Signal</keyword>
<dbReference type="InterPro" id="IPR004846">
    <property type="entry name" value="T2SS/T3SS_dom"/>
</dbReference>
<feature type="region of interest" description="Disordered" evidence="2">
    <location>
        <begin position="919"/>
        <end position="940"/>
    </location>
</feature>
<evidence type="ECO:0000256" key="2">
    <source>
        <dbReference type="SAM" id="MobiDB-lite"/>
    </source>
</evidence>
<feature type="region of interest" description="Disordered" evidence="2">
    <location>
        <begin position="401"/>
        <end position="424"/>
    </location>
</feature>
<feature type="signal peptide" evidence="3">
    <location>
        <begin position="1"/>
        <end position="18"/>
    </location>
</feature>
<evidence type="ECO:0000259" key="4">
    <source>
        <dbReference type="Pfam" id="PF00263"/>
    </source>
</evidence>
<reference evidence="5 6" key="1">
    <citation type="submission" date="2019-08" db="EMBL/GenBank/DDBJ databases">
        <title>Deep-cultivation of Planctomycetes and their phenomic and genomic characterization uncovers novel biology.</title>
        <authorList>
            <person name="Wiegand S."/>
            <person name="Jogler M."/>
            <person name="Boedeker C."/>
            <person name="Pinto D."/>
            <person name="Vollmers J."/>
            <person name="Rivas-Marin E."/>
            <person name="Kohn T."/>
            <person name="Peeters S.H."/>
            <person name="Heuer A."/>
            <person name="Rast P."/>
            <person name="Oberbeckmann S."/>
            <person name="Bunk B."/>
            <person name="Jeske O."/>
            <person name="Meyerdierks A."/>
            <person name="Storesund J.E."/>
            <person name="Kallscheuer N."/>
            <person name="Luecker S."/>
            <person name="Lage O.M."/>
            <person name="Pohl T."/>
            <person name="Merkel B.J."/>
            <person name="Hornburger P."/>
            <person name="Mueller R.-W."/>
            <person name="Bruemmer F."/>
            <person name="Labrenz M."/>
            <person name="Spormann A.M."/>
            <person name="Op den Camp H."/>
            <person name="Overmann J."/>
            <person name="Amann R."/>
            <person name="Jetten M.S.M."/>
            <person name="Mascher T."/>
            <person name="Medema M.H."/>
            <person name="Devos D.P."/>
            <person name="Kaster A.-K."/>
            <person name="Ovreas L."/>
            <person name="Rohde M."/>
            <person name="Galperin M.Y."/>
            <person name="Jogler C."/>
        </authorList>
    </citation>
    <scope>NUCLEOTIDE SEQUENCE [LARGE SCALE GENOMIC DNA]</scope>
    <source>
        <strain evidence="5 6">OJF2</strain>
    </source>
</reference>
<organism evidence="5 6">
    <name type="scientific">Aquisphaera giovannonii</name>
    <dbReference type="NCBI Taxonomy" id="406548"/>
    <lineage>
        <taxon>Bacteria</taxon>
        <taxon>Pseudomonadati</taxon>
        <taxon>Planctomycetota</taxon>
        <taxon>Planctomycetia</taxon>
        <taxon>Isosphaerales</taxon>
        <taxon>Isosphaeraceae</taxon>
        <taxon>Aquisphaera</taxon>
    </lineage>
</organism>
<dbReference type="KEGG" id="agv:OJF2_55620"/>
<proteinExistence type="inferred from homology"/>
<feature type="compositionally biased region" description="Low complexity" evidence="2">
    <location>
        <begin position="406"/>
        <end position="424"/>
    </location>
</feature>
<comment type="similarity">
    <text evidence="1">Belongs to the bacterial secretin family.</text>
</comment>
<evidence type="ECO:0000256" key="1">
    <source>
        <dbReference type="RuleBase" id="RU004003"/>
    </source>
</evidence>
<dbReference type="PANTHER" id="PTHR30604">
    <property type="entry name" value="PROTEIN TRANSPORT PROTEIN HOFQ"/>
    <property type="match status" value="1"/>
</dbReference>
<feature type="domain" description="Type II/III secretion system secretin-like" evidence="4">
    <location>
        <begin position="1253"/>
        <end position="1438"/>
    </location>
</feature>
<evidence type="ECO:0000313" key="5">
    <source>
        <dbReference type="EMBL" id="QEH36977.1"/>
    </source>
</evidence>